<reference evidence="4 5" key="1">
    <citation type="submission" date="2019-03" db="EMBL/GenBank/DDBJ databases">
        <title>Genomic Encyclopedia of Type Strains, Phase IV (KMG-IV): sequencing the most valuable type-strain genomes for metagenomic binning, comparative biology and taxonomic classification.</title>
        <authorList>
            <person name="Goeker M."/>
        </authorList>
    </citation>
    <scope>NUCLEOTIDE SEQUENCE [LARGE SCALE GENOMIC DNA]</scope>
    <source>
        <strain evidence="4 5">DSM 13605</strain>
    </source>
</reference>
<evidence type="ECO:0000259" key="3">
    <source>
        <dbReference type="Pfam" id="PF21782"/>
    </source>
</evidence>
<dbReference type="InterPro" id="IPR050723">
    <property type="entry name" value="CFA/CMAS"/>
</dbReference>
<dbReference type="InterPro" id="IPR018773">
    <property type="entry name" value="MeTrfase_reg_dom_prd"/>
</dbReference>
<dbReference type="InterPro" id="IPR048976">
    <property type="entry name" value="WHD_PKMT"/>
</dbReference>
<feature type="domain" description="Methyltransferase regulatory" evidence="1">
    <location>
        <begin position="214"/>
        <end position="297"/>
    </location>
</feature>
<dbReference type="RefSeq" id="WP_114959078.1">
    <property type="nucleotide sequence ID" value="NZ_MSZW01000024.1"/>
</dbReference>
<dbReference type="SUPFAM" id="SSF53335">
    <property type="entry name" value="S-adenosyl-L-methionine-dependent methyltransferases"/>
    <property type="match status" value="1"/>
</dbReference>
<evidence type="ECO:0000313" key="5">
    <source>
        <dbReference type="Proteomes" id="UP000295414"/>
    </source>
</evidence>
<keyword evidence="4" id="KW-0489">Methyltransferase</keyword>
<comment type="caution">
    <text evidence="4">The sequence shown here is derived from an EMBL/GenBank/DDBJ whole genome shotgun (WGS) entry which is preliminary data.</text>
</comment>
<dbReference type="Proteomes" id="UP000295414">
    <property type="component" value="Unassembled WGS sequence"/>
</dbReference>
<proteinExistence type="predicted"/>
<dbReference type="PANTHER" id="PTHR43667">
    <property type="entry name" value="CYCLOPROPANE-FATTY-ACYL-PHOSPHOLIPID SYNTHASE"/>
    <property type="match status" value="1"/>
</dbReference>
<sequence>MSQAFSYDAVEYPAHVYPQLHPSRLAAIARLHGVEAASPTGCRLLEVGCGDGLQLLTLALAYPGARFVGIDLSATAIARGEALRQALGLDNLQLVAGDLLAWSPAPPGFDYVIAHGFYSWVPEAVRQRLLEVCRDHLAPAGIACISYNALPGCHLRRMLWDVLKFHAGASPDPATRIARAQECLQLLQAGLPADNRYSTALAGEIEELQDRLNPSVLFHDDLAELNQPFTLDAFIREARAHGLEFVAEASYHEMSLRNAGEAVRPLLETLAADDVVSKEQYLDYLTGRRFRQTLLCRGEAAPAPQPRASEVERLELVSALMPDAVTPDAQGALRFSRPGSGGVRTDHPVMQALLKLAGPRHPQPQPLPALLDEARAAAGSQQPREADLETACRFLLRAFEVGIVELHCDAPRFAADAGPRPLASPLARLQAQAGASLVASLRPSMVSLDDAYSRALLALLDGQRDRAALLDALRPLLEANTGDGRKAQSQHAQELETTLQGMASLGLLCATA</sequence>
<keyword evidence="5" id="KW-1185">Reference proteome</keyword>
<dbReference type="InterPro" id="IPR029063">
    <property type="entry name" value="SAM-dependent_MTases_sf"/>
</dbReference>
<dbReference type="GO" id="GO:0032259">
    <property type="term" value="P:methylation"/>
    <property type="evidence" value="ECO:0007669"/>
    <property type="project" value="UniProtKB-KW"/>
</dbReference>
<feature type="domain" description="Methyltransferase" evidence="2">
    <location>
        <begin position="45"/>
        <end position="141"/>
    </location>
</feature>
<name>A0A4V2V2Q4_9GAMM</name>
<dbReference type="Gene3D" id="3.40.50.150">
    <property type="entry name" value="Vaccinia Virus protein VP39"/>
    <property type="match status" value="1"/>
</dbReference>
<dbReference type="OrthoDB" id="9777830at2"/>
<dbReference type="CDD" id="cd02440">
    <property type="entry name" value="AdoMet_MTases"/>
    <property type="match status" value="1"/>
</dbReference>
<dbReference type="InterPro" id="IPR041698">
    <property type="entry name" value="Methyltransf_25"/>
</dbReference>
<feature type="domain" description="PKMT C-terminal winged helix" evidence="3">
    <location>
        <begin position="420"/>
        <end position="495"/>
    </location>
</feature>
<accession>A0A4V2V2Q4</accession>
<dbReference type="Pfam" id="PF13649">
    <property type="entry name" value="Methyltransf_25"/>
    <property type="match status" value="1"/>
</dbReference>
<dbReference type="Pfam" id="PF21782">
    <property type="entry name" value="WHD_PKMT"/>
    <property type="match status" value="1"/>
</dbReference>
<dbReference type="PANTHER" id="PTHR43667:SF2">
    <property type="entry name" value="FATTY ACID C-METHYL TRANSFERASE"/>
    <property type="match status" value="1"/>
</dbReference>
<evidence type="ECO:0000259" key="2">
    <source>
        <dbReference type="Pfam" id="PF13649"/>
    </source>
</evidence>
<dbReference type="Pfam" id="PF10119">
    <property type="entry name" value="MethyTransf_Reg"/>
    <property type="match status" value="1"/>
</dbReference>
<protein>
    <submittedName>
        <fullName evidence="4">Methyltransferase family protein</fullName>
    </submittedName>
</protein>
<dbReference type="AlphaFoldDB" id="A0A4V2V2Q4"/>
<organism evidence="4 5">
    <name type="scientific">Thermomonas haemolytica</name>
    <dbReference type="NCBI Taxonomy" id="141949"/>
    <lineage>
        <taxon>Bacteria</taxon>
        <taxon>Pseudomonadati</taxon>
        <taxon>Pseudomonadota</taxon>
        <taxon>Gammaproteobacteria</taxon>
        <taxon>Lysobacterales</taxon>
        <taxon>Lysobacteraceae</taxon>
        <taxon>Thermomonas</taxon>
    </lineage>
</organism>
<keyword evidence="4" id="KW-0808">Transferase</keyword>
<evidence type="ECO:0000313" key="4">
    <source>
        <dbReference type="EMBL" id="TCT25962.1"/>
    </source>
</evidence>
<dbReference type="EMBL" id="SMAP01000001">
    <property type="protein sequence ID" value="TCT25962.1"/>
    <property type="molecule type" value="Genomic_DNA"/>
</dbReference>
<gene>
    <name evidence="4" type="ORF">EDC34_101289</name>
</gene>
<evidence type="ECO:0000259" key="1">
    <source>
        <dbReference type="Pfam" id="PF10119"/>
    </source>
</evidence>
<dbReference type="GO" id="GO:0008168">
    <property type="term" value="F:methyltransferase activity"/>
    <property type="evidence" value="ECO:0007669"/>
    <property type="project" value="UniProtKB-KW"/>
</dbReference>